<proteinExistence type="predicted"/>
<reference evidence="1 2" key="1">
    <citation type="journal article" date="2018" name="MBio">
        <title>Comparative Genomics Reveals the Core Gene Toolbox for the Fungus-Insect Symbiosis.</title>
        <authorList>
            <person name="Wang Y."/>
            <person name="Stata M."/>
            <person name="Wang W."/>
            <person name="Stajich J.E."/>
            <person name="White M.M."/>
            <person name="Moncalvo J.M."/>
        </authorList>
    </citation>
    <scope>NUCLEOTIDE SEQUENCE [LARGE SCALE GENOMIC DNA]</scope>
    <source>
        <strain evidence="1 2">SC-DP-2</strain>
    </source>
</reference>
<dbReference type="AlphaFoldDB" id="A0A2T9ZEH7"/>
<sequence length="128" mass="14543">MGRLEQSVLLPTLASDTTSDTESPLRMADGNTDNLILKISNMVYLSKSIIHKETHSNSSFEDQRSILKEQGLSDAAINIIISGKRNKKHRYNYYHNQLLFLKWRSDDGITSQFTAPQIDIMISLNEQS</sequence>
<comment type="caution">
    <text evidence="1">The sequence shown here is derived from an EMBL/GenBank/DDBJ whole genome shotgun (WGS) entry which is preliminary data.</text>
</comment>
<evidence type="ECO:0000313" key="1">
    <source>
        <dbReference type="EMBL" id="PVV02975.1"/>
    </source>
</evidence>
<protein>
    <submittedName>
        <fullName evidence="1">Uncharacterized protein</fullName>
    </submittedName>
</protein>
<dbReference type="OrthoDB" id="10457605at2759"/>
<dbReference type="EMBL" id="MBFS01000293">
    <property type="protein sequence ID" value="PVV02975.1"/>
    <property type="molecule type" value="Genomic_DNA"/>
</dbReference>
<evidence type="ECO:0000313" key="2">
    <source>
        <dbReference type="Proteomes" id="UP000245609"/>
    </source>
</evidence>
<dbReference type="Proteomes" id="UP000245609">
    <property type="component" value="Unassembled WGS sequence"/>
</dbReference>
<gene>
    <name evidence="1" type="ORF">BB560_002557</name>
</gene>
<organism evidence="1 2">
    <name type="scientific">Smittium megazygosporum</name>
    <dbReference type="NCBI Taxonomy" id="133381"/>
    <lineage>
        <taxon>Eukaryota</taxon>
        <taxon>Fungi</taxon>
        <taxon>Fungi incertae sedis</taxon>
        <taxon>Zoopagomycota</taxon>
        <taxon>Kickxellomycotina</taxon>
        <taxon>Harpellomycetes</taxon>
        <taxon>Harpellales</taxon>
        <taxon>Legeriomycetaceae</taxon>
        <taxon>Smittium</taxon>
    </lineage>
</organism>
<name>A0A2T9ZEH7_9FUNG</name>
<keyword evidence="2" id="KW-1185">Reference proteome</keyword>
<accession>A0A2T9ZEH7</accession>